<dbReference type="Proteomes" id="UP000007881">
    <property type="component" value="Chromosome"/>
</dbReference>
<organism evidence="2 3">
    <name type="scientific">Phycisphaera mikurensis (strain NBRC 102666 / KCTC 22515 / FYK2301M01)</name>
    <dbReference type="NCBI Taxonomy" id="1142394"/>
    <lineage>
        <taxon>Bacteria</taxon>
        <taxon>Pseudomonadati</taxon>
        <taxon>Planctomycetota</taxon>
        <taxon>Phycisphaerae</taxon>
        <taxon>Phycisphaerales</taxon>
        <taxon>Phycisphaeraceae</taxon>
        <taxon>Phycisphaera</taxon>
    </lineage>
</organism>
<protein>
    <recommendedName>
        <fullName evidence="4">Recombination-associated protein RdgC</fullName>
    </recommendedName>
</protein>
<dbReference type="STRING" id="1142394.PSMK_01040"/>
<dbReference type="AlphaFoldDB" id="I0IAH5"/>
<reference evidence="2 3" key="1">
    <citation type="submission" date="2012-02" db="EMBL/GenBank/DDBJ databases">
        <title>Complete genome sequence of Phycisphaera mikurensis NBRC 102666.</title>
        <authorList>
            <person name="Ankai A."/>
            <person name="Hosoyama A."/>
            <person name="Terui Y."/>
            <person name="Sekine M."/>
            <person name="Fukai R."/>
            <person name="Kato Y."/>
            <person name="Nakamura S."/>
            <person name="Yamada-Narita S."/>
            <person name="Kawakoshi A."/>
            <person name="Fukunaga Y."/>
            <person name="Yamazaki S."/>
            <person name="Fujita N."/>
        </authorList>
    </citation>
    <scope>NUCLEOTIDE SEQUENCE [LARGE SCALE GENOMIC DNA]</scope>
    <source>
        <strain evidence="3">NBRC 102666 / KCTC 22515 / FYK2301M01</strain>
    </source>
</reference>
<dbReference type="KEGG" id="phm:PSMK_01040"/>
<sequence length="407" mass="44161">MPFDSGRVTFCRLACLGDGPDRVDDALLSVLNEHRFEEAPPAGPDDVDSGFVTPLHMLDTRFTYEKCGFGEGSTLALIGVRVDRHQVPAEIKRAYRIMNEQAAATGNPSGFATKGQKAEAAEMAAGQVNEDLARGVYRKSKVVPLLWDLPHRRLFCGATSGTPQEEVVKLFRTAFGLDLQVESSGAAVGRILRDTGRTRDHEDLAPSAFTKPPAEGGADDRSQVGGASGGAGTPPVPWTAKAVDLKDFLGNEFALWLWWKTETGGSGLDTSAGEVHALLNTALDLDCAWGLTGRASLRGDGPTRMREAGEALKLGKWPRKLGLHLADAEEAYEFTLAADPFVVSAARLPEVEDAQSPREVVEARLQRVTHLGSLLDAVFDAFLRRRLGGGWKTDREKMREWIQARGR</sequence>
<evidence type="ECO:0008006" key="4">
    <source>
        <dbReference type="Google" id="ProtNLM"/>
    </source>
</evidence>
<dbReference type="HOGENOM" id="CLU_675886_0_0_0"/>
<keyword evidence="3" id="KW-1185">Reference proteome</keyword>
<dbReference type="RefSeq" id="WP_014435483.1">
    <property type="nucleotide sequence ID" value="NC_017080.1"/>
</dbReference>
<dbReference type="OrthoDB" id="9793997at2"/>
<dbReference type="eggNOG" id="COG2974">
    <property type="taxonomic scope" value="Bacteria"/>
</dbReference>
<evidence type="ECO:0000313" key="3">
    <source>
        <dbReference type="Proteomes" id="UP000007881"/>
    </source>
</evidence>
<feature type="region of interest" description="Disordered" evidence="1">
    <location>
        <begin position="197"/>
        <end position="236"/>
    </location>
</feature>
<proteinExistence type="predicted"/>
<name>I0IAH5_PHYMF</name>
<evidence type="ECO:0000313" key="2">
    <source>
        <dbReference type="EMBL" id="BAM02263.1"/>
    </source>
</evidence>
<dbReference type="EMBL" id="AP012338">
    <property type="protein sequence ID" value="BAM02263.1"/>
    <property type="molecule type" value="Genomic_DNA"/>
</dbReference>
<accession>I0IAH5</accession>
<gene>
    <name evidence="2" type="ordered locus">PSMK_01040</name>
</gene>
<evidence type="ECO:0000256" key="1">
    <source>
        <dbReference type="SAM" id="MobiDB-lite"/>
    </source>
</evidence>